<keyword evidence="2" id="KW-0964">Secreted</keyword>
<evidence type="ECO:0000256" key="6">
    <source>
        <dbReference type="SAM" id="Phobius"/>
    </source>
</evidence>
<protein>
    <recommendedName>
        <fullName evidence="7">Gram-positive cocci surface proteins LPxTG domain-containing protein</fullName>
    </recommendedName>
</protein>
<name>A0A0R1GXV0_9LACO</name>
<evidence type="ECO:0000256" key="5">
    <source>
        <dbReference type="SAM" id="MobiDB-lite"/>
    </source>
</evidence>
<dbReference type="RefSeq" id="WP_057904680.1">
    <property type="nucleotide sequence ID" value="NZ_AZDA01000072.1"/>
</dbReference>
<evidence type="ECO:0000313" key="9">
    <source>
        <dbReference type="Proteomes" id="UP000051461"/>
    </source>
</evidence>
<feature type="region of interest" description="Disordered" evidence="5">
    <location>
        <begin position="50"/>
        <end position="150"/>
    </location>
</feature>
<dbReference type="Pfam" id="PF00746">
    <property type="entry name" value="Gram_pos_anchor"/>
    <property type="match status" value="1"/>
</dbReference>
<dbReference type="NCBIfam" id="TIGR01167">
    <property type="entry name" value="LPXTG_anchor"/>
    <property type="match status" value="1"/>
</dbReference>
<comment type="caution">
    <text evidence="8">The sequence shown here is derived from an EMBL/GenBank/DDBJ whole genome shotgun (WGS) entry which is preliminary data.</text>
</comment>
<accession>A0A0R1GXV0</accession>
<evidence type="ECO:0000256" key="3">
    <source>
        <dbReference type="ARBA" id="ARBA00022729"/>
    </source>
</evidence>
<dbReference type="NCBIfam" id="TIGR03715">
    <property type="entry name" value="KxYKxGKxW"/>
    <property type="match status" value="1"/>
</dbReference>
<evidence type="ECO:0000259" key="7">
    <source>
        <dbReference type="Pfam" id="PF00746"/>
    </source>
</evidence>
<keyword evidence="3" id="KW-0732">Signal</keyword>
<feature type="transmembrane region" description="Helical" evidence="6">
    <location>
        <begin position="888"/>
        <end position="907"/>
    </location>
</feature>
<dbReference type="InterPro" id="IPR022263">
    <property type="entry name" value="KxYKxGKxW"/>
</dbReference>
<feature type="domain" description="Gram-positive cocci surface proteins LPxTG" evidence="7">
    <location>
        <begin position="875"/>
        <end position="911"/>
    </location>
</feature>
<feature type="region of interest" description="Disordered" evidence="5">
    <location>
        <begin position="798"/>
        <end position="849"/>
    </location>
</feature>
<gene>
    <name evidence="8" type="ORF">FC07_GL000081</name>
</gene>
<feature type="compositionally biased region" description="Polar residues" evidence="5">
    <location>
        <begin position="798"/>
        <end position="807"/>
    </location>
</feature>
<evidence type="ECO:0000256" key="4">
    <source>
        <dbReference type="ARBA" id="ARBA00023088"/>
    </source>
</evidence>
<keyword evidence="1" id="KW-0134">Cell wall</keyword>
<keyword evidence="6" id="KW-0812">Transmembrane</keyword>
<feature type="compositionally biased region" description="Low complexity" evidence="5">
    <location>
        <begin position="815"/>
        <end position="849"/>
    </location>
</feature>
<keyword evidence="4" id="KW-0572">Peptidoglycan-anchor</keyword>
<dbReference type="OrthoDB" id="2330187at2"/>
<evidence type="ECO:0000256" key="1">
    <source>
        <dbReference type="ARBA" id="ARBA00022512"/>
    </source>
</evidence>
<dbReference type="Proteomes" id="UP000051461">
    <property type="component" value="Unassembled WGS sequence"/>
</dbReference>
<dbReference type="STRING" id="1423726.FC07_GL000081"/>
<keyword evidence="9" id="KW-1185">Reference proteome</keyword>
<dbReference type="EMBL" id="AZDA01000072">
    <property type="protein sequence ID" value="KRK36034.1"/>
    <property type="molecule type" value="Genomic_DNA"/>
</dbReference>
<dbReference type="AlphaFoldDB" id="A0A0R1GXV0"/>
<reference evidence="8 9" key="1">
    <citation type="journal article" date="2015" name="Genome Announc.">
        <title>Expanding the biotechnology potential of lactobacilli through comparative genomics of 213 strains and associated genera.</title>
        <authorList>
            <person name="Sun Z."/>
            <person name="Harris H.M."/>
            <person name="McCann A."/>
            <person name="Guo C."/>
            <person name="Argimon S."/>
            <person name="Zhang W."/>
            <person name="Yang X."/>
            <person name="Jeffery I.B."/>
            <person name="Cooney J.C."/>
            <person name="Kagawa T.F."/>
            <person name="Liu W."/>
            <person name="Song Y."/>
            <person name="Salvetti E."/>
            <person name="Wrobel A."/>
            <person name="Rasinkangas P."/>
            <person name="Parkhill J."/>
            <person name="Rea M.C."/>
            <person name="O'Sullivan O."/>
            <person name="Ritari J."/>
            <person name="Douillard F.P."/>
            <person name="Paul Ross R."/>
            <person name="Yang R."/>
            <person name="Briner A.E."/>
            <person name="Felis G.E."/>
            <person name="de Vos W.M."/>
            <person name="Barrangou R."/>
            <person name="Klaenhammer T.R."/>
            <person name="Caufield P.W."/>
            <person name="Cui Y."/>
            <person name="Zhang H."/>
            <person name="O'Toole P.W."/>
        </authorList>
    </citation>
    <scope>NUCLEOTIDE SEQUENCE [LARGE SCALE GENOMIC DNA]</scope>
    <source>
        <strain evidence="8 9">DSM 20003</strain>
    </source>
</reference>
<evidence type="ECO:0000313" key="8">
    <source>
        <dbReference type="EMBL" id="KRK36034.1"/>
    </source>
</evidence>
<dbReference type="Pfam" id="PF19258">
    <property type="entry name" value="KxYKxGKxW_sig"/>
    <property type="match status" value="1"/>
</dbReference>
<sequence length="920" mass="96883">MKNARLLQALVTPTQHYKMYKSGRHWLLMGLTTVTLGLASCLTTQVSAADTTTAQTTATTPTTTETPTTAAQASAPTSTAATEATTPDSVAPVTSGSAAPAATPATAATTPDPVAPVASNPATPTTTDATANPTPTPAVPDATATPEPPVTATTTVETTYHFIPATGSITSPNVLTGAYTNATTGEHYTVIDRTVTNTIDENGTWTNITGLTDDNSTQLLDPPSLEAYGYTASGEIAVDVDSVIYSAATEHYGSDGNLYYGDQPGSWPAISDLERVDGQGPAALAHTLNDLNAWQWPSATDKQRPATEFWFYVFYQPNEETLLINYTDSETGEVLKTYDVPTRVDSVVATELYSPQAHYYVTNFSPIVRITNNGLAAQVVNIPVTQNSQTITRRYTDAAGHALLPTETHTGAPFTTLNLAGDTYLQDYPNSPYHLNIAASTISFTSNAFVGLVAQPAESFSYDHLSDFLSFADDGTASFPGITDQVTANTIDIPFGPDGITIPLSLFSPEHVASATPTAQDQAALRLEIASATNDYQALLTKWLTSDEAGLTAADQAFVTAKTTAFTNNAAQLDWSDSDAITLFLWDAYNWLFAMNTYNNITVNYVYEVDPIGDPTTDPQTRTQSDLDLTVTPKDYYDNTKPGQVDAGVLVKTKVQVPDAVSVTPADYYDNTQPGQVADGVLVKAKVQVPDAISVTPADYYDNTQPGQVADGVLVKTKVQVPDAVSVTPTDYYNNVQADQIADGVLVKTKVQVPAAVSVTPADYYDNTQAGQVADGVLVKTKVQVPAAVSVTPADYYNTTKTQAPDTDTNHHEASSTTPTTGQTTTPRNSTPAPATAASTSQPATTVPATTAPTATVTPAHTAAQPTATPAATAQATTLPQTGAADETALLVLGGLTILGSIGLLGATKMRKRHDGSYDL</sequence>
<keyword evidence="6" id="KW-1133">Transmembrane helix</keyword>
<proteinExistence type="predicted"/>
<organism evidence="8 9">
    <name type="scientific">Loigolactobacillus bifermentans DSM 20003</name>
    <dbReference type="NCBI Taxonomy" id="1423726"/>
    <lineage>
        <taxon>Bacteria</taxon>
        <taxon>Bacillati</taxon>
        <taxon>Bacillota</taxon>
        <taxon>Bacilli</taxon>
        <taxon>Lactobacillales</taxon>
        <taxon>Lactobacillaceae</taxon>
        <taxon>Loigolactobacillus</taxon>
    </lineage>
</organism>
<dbReference type="PATRIC" id="fig|1423726.3.peg.87"/>
<evidence type="ECO:0000256" key="2">
    <source>
        <dbReference type="ARBA" id="ARBA00022525"/>
    </source>
</evidence>
<keyword evidence="6" id="KW-0472">Membrane</keyword>
<dbReference type="InterPro" id="IPR019931">
    <property type="entry name" value="LPXTG_anchor"/>
</dbReference>